<evidence type="ECO:0000313" key="2">
    <source>
        <dbReference type="EMBL" id="GAA0384735.1"/>
    </source>
</evidence>
<reference evidence="2 3" key="1">
    <citation type="journal article" date="2019" name="Int. J. Syst. Evol. Microbiol.">
        <title>The Global Catalogue of Microorganisms (GCM) 10K type strain sequencing project: providing services to taxonomists for standard genome sequencing and annotation.</title>
        <authorList>
            <consortium name="The Broad Institute Genomics Platform"/>
            <consortium name="The Broad Institute Genome Sequencing Center for Infectious Disease"/>
            <person name="Wu L."/>
            <person name="Ma J."/>
        </authorList>
    </citation>
    <scope>NUCLEOTIDE SEQUENCE [LARGE SCALE GENOMIC DNA]</scope>
    <source>
        <strain evidence="2 3">JCM 13476</strain>
    </source>
</reference>
<proteinExistence type="predicted"/>
<evidence type="ECO:0000256" key="1">
    <source>
        <dbReference type="SAM" id="MobiDB-lite"/>
    </source>
</evidence>
<gene>
    <name evidence="2" type="ORF">GCM10009093_09590</name>
</gene>
<dbReference type="EMBL" id="BAAAEJ010000003">
    <property type="protein sequence ID" value="GAA0384735.1"/>
    <property type="molecule type" value="Genomic_DNA"/>
</dbReference>
<sequence>MLMRILPLVGGLLLSRGGRRIAGKNAGKLALAVGAWELWRTYQRNRSPSTASSSGPKAGTGPVRHNRRRRHPL</sequence>
<evidence type="ECO:0008006" key="4">
    <source>
        <dbReference type="Google" id="ProtNLM"/>
    </source>
</evidence>
<comment type="caution">
    <text evidence="2">The sequence shown here is derived from an EMBL/GenBank/DDBJ whole genome shotgun (WGS) entry which is preliminary data.</text>
</comment>
<dbReference type="Proteomes" id="UP001500791">
    <property type="component" value="Unassembled WGS sequence"/>
</dbReference>
<keyword evidence="3" id="KW-1185">Reference proteome</keyword>
<organism evidence="2 3">
    <name type="scientific">Brevundimonas terrae</name>
    <dbReference type="NCBI Taxonomy" id="363631"/>
    <lineage>
        <taxon>Bacteria</taxon>
        <taxon>Pseudomonadati</taxon>
        <taxon>Pseudomonadota</taxon>
        <taxon>Alphaproteobacteria</taxon>
        <taxon>Caulobacterales</taxon>
        <taxon>Caulobacteraceae</taxon>
        <taxon>Brevundimonas</taxon>
    </lineage>
</organism>
<accession>A0ABN0Y692</accession>
<feature type="compositionally biased region" description="Polar residues" evidence="1">
    <location>
        <begin position="45"/>
        <end position="55"/>
    </location>
</feature>
<feature type="compositionally biased region" description="Basic residues" evidence="1">
    <location>
        <begin position="64"/>
        <end position="73"/>
    </location>
</feature>
<evidence type="ECO:0000313" key="3">
    <source>
        <dbReference type="Proteomes" id="UP001500791"/>
    </source>
</evidence>
<dbReference type="RefSeq" id="WP_167174436.1">
    <property type="nucleotide sequence ID" value="NZ_BAAAEJ010000003.1"/>
</dbReference>
<feature type="region of interest" description="Disordered" evidence="1">
    <location>
        <begin position="45"/>
        <end position="73"/>
    </location>
</feature>
<protein>
    <recommendedName>
        <fullName evidence="4">Cysteine protease</fullName>
    </recommendedName>
</protein>
<name>A0ABN0Y692_9CAUL</name>